<organism evidence="1">
    <name type="scientific">marine sediment metagenome</name>
    <dbReference type="NCBI Taxonomy" id="412755"/>
    <lineage>
        <taxon>unclassified sequences</taxon>
        <taxon>metagenomes</taxon>
        <taxon>ecological metagenomes</taxon>
    </lineage>
</organism>
<sequence>MDSQKNVEEYALELVRAQSFRDELSVIRDRGLDKEASIAAELLSTVANMGPEAIAALTATAAAAKAYAYTHSALWATNAFQRYGSNFKLIRKMHAGLGGIAYRAGREGMPLGKVIKIPGILTGNIKNPIKMVKTESTFAGHIAGTFLTPDLVKGLKWAHKAGAASRYIPKAIAPDKIAKLITSNEFIKKRMPASVLEAAQYIPQGKGGATGRALGYAFTRPVKGIAEDVVNKKAIKKLVEIGNTPVSQLGKYLKPKTKIQKIKEILTE</sequence>
<dbReference type="AlphaFoldDB" id="A0A0F9V3C1"/>
<protein>
    <submittedName>
        <fullName evidence="1">Uncharacterized protein</fullName>
    </submittedName>
</protein>
<gene>
    <name evidence="1" type="ORF">LCGC14_0145850</name>
</gene>
<accession>A0A0F9V3C1</accession>
<reference evidence="1" key="1">
    <citation type="journal article" date="2015" name="Nature">
        <title>Complex archaea that bridge the gap between prokaryotes and eukaryotes.</title>
        <authorList>
            <person name="Spang A."/>
            <person name="Saw J.H."/>
            <person name="Jorgensen S.L."/>
            <person name="Zaremba-Niedzwiedzka K."/>
            <person name="Martijn J."/>
            <person name="Lind A.E."/>
            <person name="van Eijk R."/>
            <person name="Schleper C."/>
            <person name="Guy L."/>
            <person name="Ettema T.J."/>
        </authorList>
    </citation>
    <scope>NUCLEOTIDE SEQUENCE</scope>
</reference>
<name>A0A0F9V3C1_9ZZZZ</name>
<evidence type="ECO:0000313" key="1">
    <source>
        <dbReference type="EMBL" id="KKN98474.1"/>
    </source>
</evidence>
<comment type="caution">
    <text evidence="1">The sequence shown here is derived from an EMBL/GenBank/DDBJ whole genome shotgun (WGS) entry which is preliminary data.</text>
</comment>
<proteinExistence type="predicted"/>
<dbReference type="EMBL" id="LAZR01000051">
    <property type="protein sequence ID" value="KKN98474.1"/>
    <property type="molecule type" value="Genomic_DNA"/>
</dbReference>